<protein>
    <recommendedName>
        <fullName evidence="1">Glutaredoxin domain-containing protein</fullName>
    </recommendedName>
</protein>
<dbReference type="SUPFAM" id="SSF52833">
    <property type="entry name" value="Thioredoxin-like"/>
    <property type="match status" value="1"/>
</dbReference>
<organism evidence="2 3">
    <name type="scientific">Promicromonospora umidemergens</name>
    <dbReference type="NCBI Taxonomy" id="629679"/>
    <lineage>
        <taxon>Bacteria</taxon>
        <taxon>Bacillati</taxon>
        <taxon>Actinomycetota</taxon>
        <taxon>Actinomycetes</taxon>
        <taxon>Micrococcales</taxon>
        <taxon>Promicromonosporaceae</taxon>
        <taxon>Promicromonospora</taxon>
    </lineage>
</organism>
<dbReference type="Proteomes" id="UP001500843">
    <property type="component" value="Unassembled WGS sequence"/>
</dbReference>
<dbReference type="PROSITE" id="PS51354">
    <property type="entry name" value="GLUTAREDOXIN_2"/>
    <property type="match status" value="1"/>
</dbReference>
<evidence type="ECO:0000313" key="2">
    <source>
        <dbReference type="EMBL" id="GAA4701055.1"/>
    </source>
</evidence>
<keyword evidence="3" id="KW-1185">Reference proteome</keyword>
<evidence type="ECO:0000259" key="1">
    <source>
        <dbReference type="Pfam" id="PF00462"/>
    </source>
</evidence>
<dbReference type="InterPro" id="IPR002109">
    <property type="entry name" value="Glutaredoxin"/>
</dbReference>
<sequence>MLEGRDGGGNSARLRRVISDYRAIDALAAPLATAGDASSAARPEQLTVYGAEWCRDCRRSKAVLDVRRVSYVYVDLAAHPTRADEAEALTGRKTIPVLVFPDGEQLVEPTNAELCAKLDRAGL</sequence>
<reference evidence="3" key="1">
    <citation type="journal article" date="2019" name="Int. J. Syst. Evol. Microbiol.">
        <title>The Global Catalogue of Microorganisms (GCM) 10K type strain sequencing project: providing services to taxonomists for standard genome sequencing and annotation.</title>
        <authorList>
            <consortium name="The Broad Institute Genomics Platform"/>
            <consortium name="The Broad Institute Genome Sequencing Center for Infectious Disease"/>
            <person name="Wu L."/>
            <person name="Ma J."/>
        </authorList>
    </citation>
    <scope>NUCLEOTIDE SEQUENCE [LARGE SCALE GENOMIC DNA]</scope>
    <source>
        <strain evidence="3">JCM 17975</strain>
    </source>
</reference>
<dbReference type="EMBL" id="BAABHM010000011">
    <property type="protein sequence ID" value="GAA4701055.1"/>
    <property type="molecule type" value="Genomic_DNA"/>
</dbReference>
<evidence type="ECO:0000313" key="3">
    <source>
        <dbReference type="Proteomes" id="UP001500843"/>
    </source>
</evidence>
<feature type="domain" description="Glutaredoxin" evidence="1">
    <location>
        <begin position="47"/>
        <end position="102"/>
    </location>
</feature>
<proteinExistence type="predicted"/>
<dbReference type="InterPro" id="IPR036249">
    <property type="entry name" value="Thioredoxin-like_sf"/>
</dbReference>
<name>A0ABP8X5Q4_9MICO</name>
<accession>A0ABP8X5Q4</accession>
<dbReference type="Pfam" id="PF00462">
    <property type="entry name" value="Glutaredoxin"/>
    <property type="match status" value="1"/>
</dbReference>
<dbReference type="Gene3D" id="3.40.30.10">
    <property type="entry name" value="Glutaredoxin"/>
    <property type="match status" value="1"/>
</dbReference>
<gene>
    <name evidence="2" type="ORF">GCM10023198_22610</name>
</gene>
<comment type="caution">
    <text evidence="2">The sequence shown here is derived from an EMBL/GenBank/DDBJ whole genome shotgun (WGS) entry which is preliminary data.</text>
</comment>
<dbReference type="CDD" id="cd02976">
    <property type="entry name" value="NrdH"/>
    <property type="match status" value="1"/>
</dbReference>